<evidence type="ECO:0000256" key="3">
    <source>
        <dbReference type="ARBA" id="ARBA00023152"/>
    </source>
</evidence>
<evidence type="ECO:0000256" key="2">
    <source>
        <dbReference type="ARBA" id="ARBA00022432"/>
    </source>
</evidence>
<dbReference type="HAMAP" id="MF_01039">
    <property type="entry name" value="PGAM_GpmA"/>
    <property type="match status" value="1"/>
</dbReference>
<proteinExistence type="inferred from homology"/>
<evidence type="ECO:0000256" key="5">
    <source>
        <dbReference type="HAMAP-Rule" id="MF_01039"/>
    </source>
</evidence>
<feature type="compositionally biased region" description="Low complexity" evidence="10">
    <location>
        <begin position="209"/>
        <end position="227"/>
    </location>
</feature>
<evidence type="ECO:0000313" key="11">
    <source>
        <dbReference type="EMBL" id="XIA19874.1"/>
    </source>
</evidence>
<dbReference type="CDD" id="cd07067">
    <property type="entry name" value="HP_PGM_like"/>
    <property type="match status" value="1"/>
</dbReference>
<comment type="similarity">
    <text evidence="1 5">Belongs to the phosphoglycerate mutase family. BPG-dependent PGAM subfamily.</text>
</comment>
<feature type="site" description="Transition state stabilizer" evidence="5 8">
    <location>
        <position position="158"/>
    </location>
</feature>
<dbReference type="GO" id="GO:0006096">
    <property type="term" value="P:glycolytic process"/>
    <property type="evidence" value="ECO:0007669"/>
    <property type="project" value="UniProtKB-UniRule"/>
</dbReference>
<dbReference type="GO" id="GO:0006094">
    <property type="term" value="P:gluconeogenesis"/>
    <property type="evidence" value="ECO:0007669"/>
    <property type="project" value="UniProtKB-UniRule"/>
</dbReference>
<organism evidence="11">
    <name type="scientific">Rhodanobacter sp. FW102-FHT14D07</name>
    <dbReference type="NCBI Taxonomy" id="3351462"/>
    <lineage>
        <taxon>Bacteria</taxon>
        <taxon>Pseudomonadati</taxon>
        <taxon>Pseudomonadota</taxon>
        <taxon>Gammaproteobacteria</taxon>
        <taxon>Lysobacterales</taxon>
        <taxon>Rhodanobacteraceae</taxon>
        <taxon>Rhodanobacter</taxon>
    </lineage>
</organism>
<evidence type="ECO:0000256" key="10">
    <source>
        <dbReference type="SAM" id="MobiDB-lite"/>
    </source>
</evidence>
<comment type="catalytic activity">
    <reaction evidence="5 9">
        <text>(2R)-2-phosphoglycerate = (2R)-3-phosphoglycerate</text>
        <dbReference type="Rhea" id="RHEA:15901"/>
        <dbReference type="ChEBI" id="CHEBI:58272"/>
        <dbReference type="ChEBI" id="CHEBI:58289"/>
        <dbReference type="EC" id="5.4.2.11"/>
    </reaction>
</comment>
<dbReference type="GO" id="GO:0004619">
    <property type="term" value="F:phosphoglycerate mutase activity"/>
    <property type="evidence" value="ECO:0007669"/>
    <property type="project" value="UniProtKB-UniRule"/>
</dbReference>
<keyword evidence="3 5" id="KW-0324">Glycolysis</keyword>
<feature type="binding site" evidence="5 7">
    <location>
        <position position="61"/>
    </location>
    <ligand>
        <name>substrate</name>
    </ligand>
</feature>
<comment type="pathway">
    <text evidence="5 9">Carbohydrate degradation; glycolysis; pyruvate from D-glyceraldehyde 3-phosphate: step 3/5.</text>
</comment>
<dbReference type="AlphaFoldDB" id="A0AB74UZK2"/>
<comment type="subunit">
    <text evidence="5">Homodimer.</text>
</comment>
<sequence>MGRYLTLVRHGQSTYNASNRFTGWLDPELTDQGVHEAHAVAEQLRGAELTFDIAFSSALHRARRTARIILDDLQLKAMPVTMDFALDERNYGDMTGLDKDEARRRWGVDQVQHWRRSYADAPPDGESLRDTVARVLPFYIQHILPAVMRGQAALVVAHGNSLRALVMALDGLSTQAVTQLEIATGEVLVYELAADTTILSKRSLAMETPAKAPPAAATEDASTPPATSGSSRDTCRTGTHFLKRNALSVG</sequence>
<dbReference type="InterPro" id="IPR013078">
    <property type="entry name" value="His_Pase_superF_clade-1"/>
</dbReference>
<comment type="function">
    <text evidence="5 9">Catalyzes the interconversion of 2-phosphoglycerate and 3-phosphoglycerate.</text>
</comment>
<gene>
    <name evidence="5" type="primary">gpmA</name>
    <name evidence="11" type="ORF">ACFYG5_07035</name>
</gene>
<dbReference type="SMART" id="SM00855">
    <property type="entry name" value="PGAM"/>
    <property type="match status" value="1"/>
</dbReference>
<feature type="binding site" evidence="5 7">
    <location>
        <begin position="88"/>
        <end position="91"/>
    </location>
    <ligand>
        <name>substrate</name>
    </ligand>
</feature>
<evidence type="ECO:0000256" key="7">
    <source>
        <dbReference type="PIRSR" id="PIRSR613078-2"/>
    </source>
</evidence>
<feature type="binding site" evidence="5 7">
    <location>
        <begin position="22"/>
        <end position="23"/>
    </location>
    <ligand>
        <name>substrate</name>
    </ligand>
</feature>
<evidence type="ECO:0000256" key="4">
    <source>
        <dbReference type="ARBA" id="ARBA00023235"/>
    </source>
</evidence>
<protein>
    <recommendedName>
        <fullName evidence="5 9">2,3-bisphosphoglycerate-dependent phosphoglycerate mutase</fullName>
        <shortName evidence="5">BPG-dependent PGAM</shortName>
        <shortName evidence="5">PGAM</shortName>
        <shortName evidence="5">Phosphoglyceromutase</shortName>
        <shortName evidence="5">dPGM</shortName>
        <ecNumber evidence="5 9">5.4.2.11</ecNumber>
    </recommendedName>
</protein>
<feature type="binding site" evidence="5 7">
    <location>
        <begin position="115"/>
        <end position="116"/>
    </location>
    <ligand>
        <name>substrate</name>
    </ligand>
</feature>
<keyword evidence="4 5" id="KW-0413">Isomerase</keyword>
<dbReference type="InterPro" id="IPR005952">
    <property type="entry name" value="Phosphogly_mut1"/>
</dbReference>
<dbReference type="EMBL" id="CP170721">
    <property type="protein sequence ID" value="XIA19874.1"/>
    <property type="molecule type" value="Genomic_DNA"/>
</dbReference>
<feature type="binding site" evidence="5 7">
    <location>
        <begin position="9"/>
        <end position="16"/>
    </location>
    <ligand>
        <name>substrate</name>
    </ligand>
</feature>
<feature type="active site" description="Tele-phosphohistidine intermediate" evidence="5 6">
    <location>
        <position position="10"/>
    </location>
</feature>
<reference evidence="11" key="1">
    <citation type="submission" date="2024-10" db="EMBL/GenBank/DDBJ databases">
        <authorList>
            <person name="Lesea H.P."/>
            <person name="Kuehl J.V."/>
            <person name="Chandonia J.-M."/>
        </authorList>
    </citation>
    <scope>NUCLEOTIDE SEQUENCE</scope>
    <source>
        <strain evidence="11">FW102-FHT14D07</strain>
    </source>
</reference>
<feature type="binding site" evidence="5 7">
    <location>
        <begin position="159"/>
        <end position="160"/>
    </location>
    <ligand>
        <name>substrate</name>
    </ligand>
</feature>
<accession>A0AB74UZK2</accession>
<dbReference type="PANTHER" id="PTHR11931">
    <property type="entry name" value="PHOSPHOGLYCERATE MUTASE"/>
    <property type="match status" value="1"/>
</dbReference>
<dbReference type="EC" id="5.4.2.11" evidence="5 9"/>
<dbReference type="SUPFAM" id="SSF53254">
    <property type="entry name" value="Phosphoglycerate mutase-like"/>
    <property type="match status" value="1"/>
</dbReference>
<dbReference type="Gene3D" id="3.40.50.1240">
    <property type="entry name" value="Phosphoglycerate mutase-like"/>
    <property type="match status" value="1"/>
</dbReference>
<feature type="region of interest" description="Disordered" evidence="10">
    <location>
        <begin position="209"/>
        <end position="237"/>
    </location>
</feature>
<dbReference type="PROSITE" id="PS00175">
    <property type="entry name" value="PG_MUTASE"/>
    <property type="match status" value="1"/>
</dbReference>
<feature type="binding site" evidence="5 7">
    <location>
        <position position="99"/>
    </location>
    <ligand>
        <name>substrate</name>
    </ligand>
</feature>
<evidence type="ECO:0000256" key="6">
    <source>
        <dbReference type="PIRSR" id="PIRSR613078-1"/>
    </source>
</evidence>
<evidence type="ECO:0000256" key="9">
    <source>
        <dbReference type="RuleBase" id="RU004512"/>
    </source>
</evidence>
<dbReference type="InterPro" id="IPR029033">
    <property type="entry name" value="His_PPase_superfam"/>
</dbReference>
<dbReference type="Pfam" id="PF00300">
    <property type="entry name" value="His_Phos_1"/>
    <property type="match status" value="1"/>
</dbReference>
<dbReference type="NCBIfam" id="TIGR01258">
    <property type="entry name" value="pgm_1"/>
    <property type="match status" value="1"/>
</dbReference>
<dbReference type="InterPro" id="IPR001345">
    <property type="entry name" value="PG/BPGM_mutase_AS"/>
</dbReference>
<feature type="active site" description="Proton donor/acceptor" evidence="5 6">
    <location>
        <position position="88"/>
    </location>
</feature>
<name>A0AB74UZK2_9GAMM</name>
<evidence type="ECO:0000256" key="1">
    <source>
        <dbReference type="ARBA" id="ARBA00006717"/>
    </source>
</evidence>
<evidence type="ECO:0000256" key="8">
    <source>
        <dbReference type="PIRSR" id="PIRSR613078-3"/>
    </source>
</evidence>
<dbReference type="RefSeq" id="WP_395118475.1">
    <property type="nucleotide sequence ID" value="NZ_CP170721.1"/>
</dbReference>
<keyword evidence="2 5" id="KW-0312">Gluconeogenesis</keyword>